<proteinExistence type="predicted"/>
<dbReference type="EMBL" id="SMMG02000009">
    <property type="protein sequence ID" value="KAA3461481.1"/>
    <property type="molecule type" value="Genomic_DNA"/>
</dbReference>
<evidence type="ECO:0000313" key="2">
    <source>
        <dbReference type="Proteomes" id="UP000325315"/>
    </source>
</evidence>
<sequence>MLCRYRFDPSHVISPVDVEIQTYLMYGEKSIRILARVLWDKLKIEEAMWEPQEAMRKQHPNFFTSKIFVDENP</sequence>
<accession>A0A5B6UTP1</accession>
<dbReference type="AlphaFoldDB" id="A0A5B6UTP1"/>
<reference evidence="2" key="1">
    <citation type="journal article" date="2019" name="Plant Biotechnol. J.">
        <title>Genome sequencing of the Australian wild diploid species Gossypium australe highlights disease resistance and delayed gland morphogenesis.</title>
        <authorList>
            <person name="Cai Y."/>
            <person name="Cai X."/>
            <person name="Wang Q."/>
            <person name="Wang P."/>
            <person name="Zhang Y."/>
            <person name="Cai C."/>
            <person name="Xu Y."/>
            <person name="Wang K."/>
            <person name="Zhou Z."/>
            <person name="Wang C."/>
            <person name="Geng S."/>
            <person name="Li B."/>
            <person name="Dong Q."/>
            <person name="Hou Y."/>
            <person name="Wang H."/>
            <person name="Ai P."/>
            <person name="Liu Z."/>
            <person name="Yi F."/>
            <person name="Sun M."/>
            <person name="An G."/>
            <person name="Cheng J."/>
            <person name="Zhang Y."/>
            <person name="Shi Q."/>
            <person name="Xie Y."/>
            <person name="Shi X."/>
            <person name="Chang Y."/>
            <person name="Huang F."/>
            <person name="Chen Y."/>
            <person name="Hong S."/>
            <person name="Mi L."/>
            <person name="Sun Q."/>
            <person name="Zhang L."/>
            <person name="Zhou B."/>
            <person name="Peng R."/>
            <person name="Zhang X."/>
            <person name="Liu F."/>
        </authorList>
    </citation>
    <scope>NUCLEOTIDE SEQUENCE [LARGE SCALE GENOMIC DNA]</scope>
    <source>
        <strain evidence="2">cv. PA1801</strain>
    </source>
</reference>
<evidence type="ECO:0000313" key="1">
    <source>
        <dbReference type="EMBL" id="KAA3461481.1"/>
    </source>
</evidence>
<keyword evidence="2" id="KW-1185">Reference proteome</keyword>
<name>A0A5B6UTP1_9ROSI</name>
<organism evidence="1 2">
    <name type="scientific">Gossypium australe</name>
    <dbReference type="NCBI Taxonomy" id="47621"/>
    <lineage>
        <taxon>Eukaryota</taxon>
        <taxon>Viridiplantae</taxon>
        <taxon>Streptophyta</taxon>
        <taxon>Embryophyta</taxon>
        <taxon>Tracheophyta</taxon>
        <taxon>Spermatophyta</taxon>
        <taxon>Magnoliopsida</taxon>
        <taxon>eudicotyledons</taxon>
        <taxon>Gunneridae</taxon>
        <taxon>Pentapetalae</taxon>
        <taxon>rosids</taxon>
        <taxon>malvids</taxon>
        <taxon>Malvales</taxon>
        <taxon>Malvaceae</taxon>
        <taxon>Malvoideae</taxon>
        <taxon>Gossypium</taxon>
    </lineage>
</organism>
<comment type="caution">
    <text evidence="1">The sequence shown here is derived from an EMBL/GenBank/DDBJ whole genome shotgun (WGS) entry which is preliminary data.</text>
</comment>
<dbReference type="Proteomes" id="UP000325315">
    <property type="component" value="Unassembled WGS sequence"/>
</dbReference>
<protein>
    <submittedName>
        <fullName evidence="1">Integrase</fullName>
    </submittedName>
</protein>
<gene>
    <name evidence="1" type="ORF">EPI10_028047</name>
</gene>